<evidence type="ECO:0000256" key="8">
    <source>
        <dbReference type="ARBA" id="ARBA00023136"/>
    </source>
</evidence>
<accession>A0A0C9M5H6</accession>
<evidence type="ECO:0000256" key="6">
    <source>
        <dbReference type="ARBA" id="ARBA00022989"/>
    </source>
</evidence>
<dbReference type="PANTHER" id="PTHR45624">
    <property type="entry name" value="MITOCHONDRIAL BASIC AMINO ACIDS TRANSPORTER-RELATED"/>
    <property type="match status" value="1"/>
</dbReference>
<keyword evidence="8 9" id="KW-0472">Membrane</keyword>
<dbReference type="SUPFAM" id="SSF103506">
    <property type="entry name" value="Mitochondrial carrier"/>
    <property type="match status" value="1"/>
</dbReference>
<evidence type="ECO:0000256" key="1">
    <source>
        <dbReference type="ARBA" id="ARBA00004225"/>
    </source>
</evidence>
<evidence type="ECO:0000313" key="12">
    <source>
        <dbReference type="Proteomes" id="UP000053815"/>
    </source>
</evidence>
<protein>
    <submittedName>
        <fullName evidence="11">Amino-acid transporter arg-13</fullName>
    </submittedName>
</protein>
<gene>
    <name evidence="11" type="ORF">MAM1_0073d04256</name>
</gene>
<reference evidence="11" key="1">
    <citation type="submission" date="2014-09" db="EMBL/GenBank/DDBJ databases">
        <title>Draft genome sequence of an oleaginous Mucoromycotina fungus Mucor ambiguus NBRC6742.</title>
        <authorList>
            <person name="Takeda I."/>
            <person name="Yamane N."/>
            <person name="Morita T."/>
            <person name="Tamano K."/>
            <person name="Machida M."/>
            <person name="Baker S."/>
            <person name="Koike H."/>
        </authorList>
    </citation>
    <scope>NUCLEOTIDE SEQUENCE</scope>
    <source>
        <strain evidence="11">NBRC 6742</strain>
    </source>
</reference>
<dbReference type="OrthoDB" id="2139348at2759"/>
<comment type="similarity">
    <text evidence="2 10">Belongs to the mitochondrial carrier (TC 2.A.29) family.</text>
</comment>
<evidence type="ECO:0000256" key="5">
    <source>
        <dbReference type="ARBA" id="ARBA00022737"/>
    </source>
</evidence>
<feature type="repeat" description="Solcar" evidence="9">
    <location>
        <begin position="247"/>
        <end position="332"/>
    </location>
</feature>
<sequence length="336" mass="36590">MESPLELQQDTAADVTGKHNVSNIRLQMEDLAFGSIAGMVGKVVEYPFDTVKVRLQTQSVENPVFKGPMDCLKATVKEEGFKGLFKGMSSPIVGAMLENAILFVGYRQIQRHIREISPPVQTATTVLDDNGQVPLTFNQLALAGATAGSLVSVILTPVELIKCKLQVQHMIKSTQFSGPLDLIKQTYQAQGIAAFYRGFMPTFVRETGASAFWFGAYEYTCAALIKRRQDAAVDTTMVISKKDLSAPELMLGGAMGGIAYNLSFFPVDVVKSRMQVEQGGLHAKYKSFTQISREIYAGAGVKGFYRGCAMTAAKSAPANAIIFMSYELLTRYLGSS</sequence>
<dbReference type="InterPro" id="IPR023395">
    <property type="entry name" value="MCP_dom_sf"/>
</dbReference>
<evidence type="ECO:0000256" key="9">
    <source>
        <dbReference type="PROSITE-ProRule" id="PRU00282"/>
    </source>
</evidence>
<feature type="repeat" description="Solcar" evidence="9">
    <location>
        <begin position="135"/>
        <end position="223"/>
    </location>
</feature>
<evidence type="ECO:0000256" key="2">
    <source>
        <dbReference type="ARBA" id="ARBA00006375"/>
    </source>
</evidence>
<keyword evidence="12" id="KW-1185">Reference proteome</keyword>
<dbReference type="Pfam" id="PF00153">
    <property type="entry name" value="Mito_carr"/>
    <property type="match status" value="3"/>
</dbReference>
<keyword evidence="4 9" id="KW-0812">Transmembrane</keyword>
<dbReference type="GO" id="GO:1990575">
    <property type="term" value="P:mitochondrial L-ornithine transmembrane transport"/>
    <property type="evidence" value="ECO:0007669"/>
    <property type="project" value="TreeGrafter"/>
</dbReference>
<evidence type="ECO:0000256" key="3">
    <source>
        <dbReference type="ARBA" id="ARBA00022448"/>
    </source>
</evidence>
<comment type="subcellular location">
    <subcellularLocation>
        <location evidence="1">Mitochondrion membrane</location>
        <topology evidence="1">Multi-pass membrane protein</topology>
    </subcellularLocation>
</comment>
<dbReference type="InterPro" id="IPR050567">
    <property type="entry name" value="Mitochondrial_Carrier"/>
</dbReference>
<dbReference type="PANTHER" id="PTHR45624:SF31">
    <property type="entry name" value="MITOCHONDRIAL ORNITHINE TRANSPORTER 1"/>
    <property type="match status" value="1"/>
</dbReference>
<keyword evidence="3 10" id="KW-0813">Transport</keyword>
<dbReference type="Gene3D" id="1.50.40.10">
    <property type="entry name" value="Mitochondrial carrier domain"/>
    <property type="match status" value="2"/>
</dbReference>
<dbReference type="EMBL" id="DF836362">
    <property type="protein sequence ID" value="GAN04791.1"/>
    <property type="molecule type" value="Genomic_DNA"/>
</dbReference>
<organism evidence="11">
    <name type="scientific">Mucor ambiguus</name>
    <dbReference type="NCBI Taxonomy" id="91626"/>
    <lineage>
        <taxon>Eukaryota</taxon>
        <taxon>Fungi</taxon>
        <taxon>Fungi incertae sedis</taxon>
        <taxon>Mucoromycota</taxon>
        <taxon>Mucoromycotina</taxon>
        <taxon>Mucoromycetes</taxon>
        <taxon>Mucorales</taxon>
        <taxon>Mucorineae</taxon>
        <taxon>Mucoraceae</taxon>
        <taxon>Mucor</taxon>
    </lineage>
</organism>
<dbReference type="PRINTS" id="PR00926">
    <property type="entry name" value="MITOCARRIER"/>
</dbReference>
<dbReference type="PROSITE" id="PS50920">
    <property type="entry name" value="SOLCAR"/>
    <property type="match status" value="3"/>
</dbReference>
<evidence type="ECO:0000256" key="7">
    <source>
        <dbReference type="ARBA" id="ARBA00023128"/>
    </source>
</evidence>
<dbReference type="InterPro" id="IPR018108">
    <property type="entry name" value="MCP_transmembrane"/>
</dbReference>
<dbReference type="AlphaFoldDB" id="A0A0C9M5H6"/>
<dbReference type="Proteomes" id="UP000053815">
    <property type="component" value="Unassembled WGS sequence"/>
</dbReference>
<keyword evidence="5" id="KW-0677">Repeat</keyword>
<dbReference type="InterPro" id="IPR002067">
    <property type="entry name" value="MCP"/>
</dbReference>
<evidence type="ECO:0000256" key="10">
    <source>
        <dbReference type="RuleBase" id="RU000488"/>
    </source>
</evidence>
<keyword evidence="7" id="KW-0496">Mitochondrion</keyword>
<keyword evidence="6" id="KW-1133">Transmembrane helix</keyword>
<evidence type="ECO:0000313" key="11">
    <source>
        <dbReference type="EMBL" id="GAN04791.1"/>
    </source>
</evidence>
<evidence type="ECO:0000256" key="4">
    <source>
        <dbReference type="ARBA" id="ARBA00022692"/>
    </source>
</evidence>
<feature type="repeat" description="Solcar" evidence="9">
    <location>
        <begin position="25"/>
        <end position="112"/>
    </location>
</feature>
<proteinExistence type="inferred from homology"/>
<dbReference type="STRING" id="91626.A0A0C9M5H6"/>
<name>A0A0C9M5H6_9FUNG</name>
<dbReference type="GO" id="GO:0000064">
    <property type="term" value="F:L-ornithine transmembrane transporter activity"/>
    <property type="evidence" value="ECO:0007669"/>
    <property type="project" value="TreeGrafter"/>
</dbReference>
<dbReference type="GO" id="GO:0031966">
    <property type="term" value="C:mitochondrial membrane"/>
    <property type="evidence" value="ECO:0007669"/>
    <property type="project" value="UniProtKB-SubCell"/>
</dbReference>